<name>A0ABQ2JGP9_9SPHN</name>
<keyword evidence="3" id="KW-1185">Reference proteome</keyword>
<dbReference type="RefSeq" id="WP_188819061.1">
    <property type="nucleotide sequence ID" value="NZ_BMLK01000006.1"/>
</dbReference>
<evidence type="ECO:0000313" key="2">
    <source>
        <dbReference type="EMBL" id="GGN47205.1"/>
    </source>
</evidence>
<feature type="chain" id="PRO_5046337645" evidence="1">
    <location>
        <begin position="21"/>
        <end position="200"/>
    </location>
</feature>
<comment type="caution">
    <text evidence="2">The sequence shown here is derived from an EMBL/GenBank/DDBJ whole genome shotgun (WGS) entry which is preliminary data.</text>
</comment>
<protein>
    <submittedName>
        <fullName evidence="2">Uncharacterized protein</fullName>
    </submittedName>
</protein>
<evidence type="ECO:0000313" key="3">
    <source>
        <dbReference type="Proteomes" id="UP000605099"/>
    </source>
</evidence>
<sequence>MNLAAALLYPIALLLPAAGAVDSDSQADEPVVASETETPAPHYVWPDLPPQVLMPRRPFSVRMLQDVEPRPGWQVHIEQRVQIRISPRGRAPRPQDMFVGIPDGDFSVHFTERKIGKCLAITDIAGVHPDRGNRLMLYLRDRRLIAAELERSCRARDFYSGFYLAKTSDGNLCVDRDTLLSRNGMNCKLTRIRQLVETDR</sequence>
<proteinExistence type="predicted"/>
<dbReference type="EMBL" id="BMLK01000006">
    <property type="protein sequence ID" value="GGN47205.1"/>
    <property type="molecule type" value="Genomic_DNA"/>
</dbReference>
<evidence type="ECO:0000256" key="1">
    <source>
        <dbReference type="SAM" id="SignalP"/>
    </source>
</evidence>
<gene>
    <name evidence="2" type="ORF">GCM10011349_15160</name>
</gene>
<accession>A0ABQ2JGP9</accession>
<keyword evidence="1" id="KW-0732">Signal</keyword>
<feature type="signal peptide" evidence="1">
    <location>
        <begin position="1"/>
        <end position="20"/>
    </location>
</feature>
<organism evidence="2 3">
    <name type="scientific">Novosphingobium indicum</name>
    <dbReference type="NCBI Taxonomy" id="462949"/>
    <lineage>
        <taxon>Bacteria</taxon>
        <taxon>Pseudomonadati</taxon>
        <taxon>Pseudomonadota</taxon>
        <taxon>Alphaproteobacteria</taxon>
        <taxon>Sphingomonadales</taxon>
        <taxon>Sphingomonadaceae</taxon>
        <taxon>Novosphingobium</taxon>
    </lineage>
</organism>
<reference evidence="3" key="1">
    <citation type="journal article" date="2019" name="Int. J. Syst. Evol. Microbiol.">
        <title>The Global Catalogue of Microorganisms (GCM) 10K type strain sequencing project: providing services to taxonomists for standard genome sequencing and annotation.</title>
        <authorList>
            <consortium name="The Broad Institute Genomics Platform"/>
            <consortium name="The Broad Institute Genome Sequencing Center for Infectious Disease"/>
            <person name="Wu L."/>
            <person name="Ma J."/>
        </authorList>
    </citation>
    <scope>NUCLEOTIDE SEQUENCE [LARGE SCALE GENOMIC DNA]</scope>
    <source>
        <strain evidence="3">CGMCC 1.6784</strain>
    </source>
</reference>
<dbReference type="Proteomes" id="UP000605099">
    <property type="component" value="Unassembled WGS sequence"/>
</dbReference>